<keyword evidence="3" id="KW-1185">Reference proteome</keyword>
<feature type="compositionally biased region" description="Basic and acidic residues" evidence="1">
    <location>
        <begin position="124"/>
        <end position="133"/>
    </location>
</feature>
<protein>
    <submittedName>
        <fullName evidence="2">Uncharacterized protein</fullName>
    </submittedName>
</protein>
<feature type="compositionally biased region" description="Basic and acidic residues" evidence="1">
    <location>
        <begin position="94"/>
        <end position="110"/>
    </location>
</feature>
<evidence type="ECO:0000313" key="3">
    <source>
        <dbReference type="Proteomes" id="UP001213000"/>
    </source>
</evidence>
<dbReference type="EMBL" id="JANIEX010000012">
    <property type="protein sequence ID" value="KAJ3576410.1"/>
    <property type="molecule type" value="Genomic_DNA"/>
</dbReference>
<evidence type="ECO:0000256" key="1">
    <source>
        <dbReference type="SAM" id="MobiDB-lite"/>
    </source>
</evidence>
<evidence type="ECO:0000313" key="2">
    <source>
        <dbReference type="EMBL" id="KAJ3576410.1"/>
    </source>
</evidence>
<accession>A0AAD5W253</accession>
<dbReference type="AlphaFoldDB" id="A0AAD5W253"/>
<reference evidence="2" key="1">
    <citation type="submission" date="2022-07" db="EMBL/GenBank/DDBJ databases">
        <title>Genome Sequence of Leucocoprinus birnbaumii.</title>
        <authorList>
            <person name="Buettner E."/>
        </authorList>
    </citation>
    <scope>NUCLEOTIDE SEQUENCE</scope>
    <source>
        <strain evidence="2">VT141</strain>
    </source>
</reference>
<organism evidence="2 3">
    <name type="scientific">Leucocoprinus birnbaumii</name>
    <dbReference type="NCBI Taxonomy" id="56174"/>
    <lineage>
        <taxon>Eukaryota</taxon>
        <taxon>Fungi</taxon>
        <taxon>Dikarya</taxon>
        <taxon>Basidiomycota</taxon>
        <taxon>Agaricomycotina</taxon>
        <taxon>Agaricomycetes</taxon>
        <taxon>Agaricomycetidae</taxon>
        <taxon>Agaricales</taxon>
        <taxon>Agaricineae</taxon>
        <taxon>Agaricaceae</taxon>
        <taxon>Leucocoprinus</taxon>
    </lineage>
</organism>
<sequence length="152" mass="17357">MNRPALTQDDNLRAFEIAKFDRMNADVDQKTRDHALIDITLCEEDWKIWEGPVNYSVKLLSIQQRPCLYLRGLRRDVLRVTIFPGIWNHELAKFEQPRERSGGKSSDRSQDLQISGPFFYPGDSSREEVKNSDPDLTTGGASAQQANHHQGS</sequence>
<feature type="compositionally biased region" description="Polar residues" evidence="1">
    <location>
        <begin position="139"/>
        <end position="152"/>
    </location>
</feature>
<gene>
    <name evidence="2" type="ORF">NP233_g435</name>
</gene>
<dbReference type="Proteomes" id="UP001213000">
    <property type="component" value="Unassembled WGS sequence"/>
</dbReference>
<name>A0AAD5W253_9AGAR</name>
<feature type="region of interest" description="Disordered" evidence="1">
    <location>
        <begin position="94"/>
        <end position="152"/>
    </location>
</feature>
<comment type="caution">
    <text evidence="2">The sequence shown here is derived from an EMBL/GenBank/DDBJ whole genome shotgun (WGS) entry which is preliminary data.</text>
</comment>
<proteinExistence type="predicted"/>